<dbReference type="PROSITE" id="PS50878">
    <property type="entry name" value="RT_POL"/>
    <property type="match status" value="1"/>
</dbReference>
<name>K1RVI3_9ZZZZ</name>
<dbReference type="GO" id="GO:0003964">
    <property type="term" value="F:RNA-directed DNA polymerase activity"/>
    <property type="evidence" value="ECO:0007669"/>
    <property type="project" value="UniProtKB-KW"/>
</dbReference>
<dbReference type="AlphaFoldDB" id="K1RVI3"/>
<feature type="domain" description="Reverse transcriptase" evidence="1">
    <location>
        <begin position="76"/>
        <end position="329"/>
    </location>
</feature>
<dbReference type="EMBL" id="AJWY01011534">
    <property type="protein sequence ID" value="EKC52487.1"/>
    <property type="molecule type" value="Genomic_DNA"/>
</dbReference>
<keyword evidence="2" id="KW-0695">RNA-directed DNA polymerase</keyword>
<comment type="caution">
    <text evidence="2">The sequence shown here is derived from an EMBL/GenBank/DDBJ whole genome shotgun (WGS) entry which is preliminary data.</text>
</comment>
<reference evidence="2" key="1">
    <citation type="journal article" date="2013" name="Environ. Microbiol.">
        <title>Microbiota from the distal guts of lean and obese adolescents exhibit partial functional redundancy besides clear differences in community structure.</title>
        <authorList>
            <person name="Ferrer M."/>
            <person name="Ruiz A."/>
            <person name="Lanza F."/>
            <person name="Haange S.B."/>
            <person name="Oberbach A."/>
            <person name="Till H."/>
            <person name="Bargiela R."/>
            <person name="Campoy C."/>
            <person name="Segura M.T."/>
            <person name="Richter M."/>
            <person name="von Bergen M."/>
            <person name="Seifert J."/>
            <person name="Suarez A."/>
        </authorList>
    </citation>
    <scope>NUCLEOTIDE SEQUENCE</scope>
</reference>
<dbReference type="PANTHER" id="PTHR34047:SF8">
    <property type="entry name" value="PROTEIN YKFC"/>
    <property type="match status" value="1"/>
</dbReference>
<dbReference type="InterPro" id="IPR000477">
    <property type="entry name" value="RT_dom"/>
</dbReference>
<gene>
    <name evidence="2" type="ORF">LEA_16867</name>
</gene>
<proteinExistence type="predicted"/>
<dbReference type="InterPro" id="IPR043502">
    <property type="entry name" value="DNA/RNA_pol_sf"/>
</dbReference>
<evidence type="ECO:0000259" key="1">
    <source>
        <dbReference type="PROSITE" id="PS50878"/>
    </source>
</evidence>
<protein>
    <submittedName>
        <fullName evidence="2">Reverse transcriptase (RNA-dependent DNA polymerase)</fullName>
    </submittedName>
</protein>
<accession>K1RVI3</accession>
<feature type="non-terminal residue" evidence="2">
    <location>
        <position position="329"/>
    </location>
</feature>
<keyword evidence="2" id="KW-0808">Transferase</keyword>
<dbReference type="Pfam" id="PF00078">
    <property type="entry name" value="RVT_1"/>
    <property type="match status" value="1"/>
</dbReference>
<evidence type="ECO:0000313" key="2">
    <source>
        <dbReference type="EMBL" id="EKC52487.1"/>
    </source>
</evidence>
<dbReference type="PANTHER" id="PTHR34047">
    <property type="entry name" value="NUCLEAR INTRON MATURASE 1, MITOCHONDRIAL-RELATED"/>
    <property type="match status" value="1"/>
</dbReference>
<dbReference type="CDD" id="cd01651">
    <property type="entry name" value="RT_G2_intron"/>
    <property type="match status" value="1"/>
</dbReference>
<organism evidence="2">
    <name type="scientific">human gut metagenome</name>
    <dbReference type="NCBI Taxonomy" id="408170"/>
    <lineage>
        <taxon>unclassified sequences</taxon>
        <taxon>metagenomes</taxon>
        <taxon>organismal metagenomes</taxon>
    </lineage>
</organism>
<dbReference type="SUPFAM" id="SSF56672">
    <property type="entry name" value="DNA/RNA polymerases"/>
    <property type="match status" value="1"/>
</dbReference>
<dbReference type="InterPro" id="IPR051083">
    <property type="entry name" value="GrpII_Intron_Splice-Mob/Def"/>
</dbReference>
<keyword evidence="2" id="KW-0548">Nucleotidyltransferase</keyword>
<sequence length="329" mass="38883">MKNVRDIMRNSERVLNSLAKHSKQPDYKFERLYRLLFNEQMYYVAYQRIYAKEGNMTKGADNKTIDRMSISRIEKLISSLKDESYQPIPSRRVYIPKKNGKKRPLGIPAFNDKLLQEVVRMILEAIYEGSFDMNSHGFRPKRSCHTALRQIQRTFNGARWFIEGDIKGFFDNIDHGVMISILEKRISDERFLRLIRKFLNAGYLEDWTYHKTYSGTPQGGIISPMLANIYLDQLDRYVREYIQRFDKGKERADNPERIKFEYGKRLAVLKLEKVKDKEQRKFIVKEIKAYDKGRAAISCGVDMDENFRRLKYVRYADDFLCAVIGTKAE</sequence>